<dbReference type="Pfam" id="PF25973">
    <property type="entry name" value="BSH_CzcB"/>
    <property type="match status" value="1"/>
</dbReference>
<dbReference type="PANTHER" id="PTHR30386:SF28">
    <property type="entry name" value="EXPORTED PROTEIN"/>
    <property type="match status" value="1"/>
</dbReference>
<sequence>MKVKFHLDKQLKPQSEGGMKVVYGQTKRSGYKLRWYLILALVISPLLAMAYYLYRTQVLVIAPAIITSYPVTILSTEKAIVSPIPTAIGDAITKGQAVFLLSDSTLDAETRFIEDELLKLSPPAPQINHLYQDSIAQSEQNLDKFKQIQRNYDTFREQGQVSEVDYASILNISNSLYNQLNNQKLAYIEAQRHLREIALAGPVSQAHRALMQQLVAKRAQQNNLTIRSPFDGRVIDIHVLEGERINVNTPLITVSKNITPDVIAYLNPKYLEYGQLGTLAKITFPDGTSFTASVNKPVEVVNKLPQELLTPFEGQPAYLKITLRFEGDLDPKYWIEGMEVEVRF</sequence>
<feature type="transmembrane region" description="Helical" evidence="1">
    <location>
        <begin position="35"/>
        <end position="54"/>
    </location>
</feature>
<evidence type="ECO:0000256" key="1">
    <source>
        <dbReference type="SAM" id="Phobius"/>
    </source>
</evidence>
<evidence type="ECO:0000313" key="3">
    <source>
        <dbReference type="EMBL" id="KHT62657.1"/>
    </source>
</evidence>
<dbReference type="Proteomes" id="UP000031278">
    <property type="component" value="Unassembled WGS sequence"/>
</dbReference>
<reference evidence="3 4" key="1">
    <citation type="submission" date="2014-12" db="EMBL/GenBank/DDBJ databases">
        <title>Genome sequencing of Photobacterium gaetbulicola AD005a.</title>
        <authorList>
            <person name="Adrian T.G.S."/>
            <person name="Chan K.G."/>
        </authorList>
    </citation>
    <scope>NUCLEOTIDE SEQUENCE [LARGE SCALE GENOMIC DNA]</scope>
    <source>
        <strain evidence="3 4">AD005a</strain>
    </source>
</reference>
<dbReference type="PANTHER" id="PTHR30386">
    <property type="entry name" value="MEMBRANE FUSION SUBUNIT OF EMRAB-TOLC MULTIDRUG EFFLUX PUMP"/>
    <property type="match status" value="1"/>
</dbReference>
<comment type="caution">
    <text evidence="3">The sequence shown here is derived from an EMBL/GenBank/DDBJ whole genome shotgun (WGS) entry which is preliminary data.</text>
</comment>
<dbReference type="Gene3D" id="2.40.50.100">
    <property type="match status" value="1"/>
</dbReference>
<keyword evidence="1" id="KW-0472">Membrane</keyword>
<name>A0A0B9H1H5_9GAMM</name>
<proteinExistence type="predicted"/>
<gene>
    <name evidence="3" type="ORF">RJ45_16270</name>
</gene>
<feature type="domain" description="CzcB-like barrel-sandwich hybrid" evidence="2">
    <location>
        <begin position="76"/>
        <end position="255"/>
    </location>
</feature>
<dbReference type="Gene3D" id="1.10.287.470">
    <property type="entry name" value="Helix hairpin bin"/>
    <property type="match status" value="1"/>
</dbReference>
<dbReference type="EMBL" id="JWLZ01000174">
    <property type="protein sequence ID" value="KHT62657.1"/>
    <property type="molecule type" value="Genomic_DNA"/>
</dbReference>
<dbReference type="AlphaFoldDB" id="A0A0B9H1H5"/>
<evidence type="ECO:0000259" key="2">
    <source>
        <dbReference type="Pfam" id="PF25973"/>
    </source>
</evidence>
<accession>A0A0B9H1H5</accession>
<keyword evidence="1" id="KW-1133">Transmembrane helix</keyword>
<organism evidence="3 4">
    <name type="scientific">Photobacterium gaetbulicola</name>
    <dbReference type="NCBI Taxonomy" id="1295392"/>
    <lineage>
        <taxon>Bacteria</taxon>
        <taxon>Pseudomonadati</taxon>
        <taxon>Pseudomonadota</taxon>
        <taxon>Gammaproteobacteria</taxon>
        <taxon>Vibrionales</taxon>
        <taxon>Vibrionaceae</taxon>
        <taxon>Photobacterium</taxon>
    </lineage>
</organism>
<dbReference type="RefSeq" id="WP_039464458.1">
    <property type="nucleotide sequence ID" value="NZ_JWLZ01000174.1"/>
</dbReference>
<protein>
    <submittedName>
        <fullName evidence="3">Hemolysin D</fullName>
    </submittedName>
</protein>
<keyword evidence="1" id="KW-0812">Transmembrane</keyword>
<dbReference type="InterPro" id="IPR058647">
    <property type="entry name" value="BSH_CzcB-like"/>
</dbReference>
<evidence type="ECO:0000313" key="4">
    <source>
        <dbReference type="Proteomes" id="UP000031278"/>
    </source>
</evidence>
<dbReference type="InterPro" id="IPR050739">
    <property type="entry name" value="MFP"/>
</dbReference>